<dbReference type="PANTHER" id="PTHR24321:SF8">
    <property type="entry name" value="ESTRADIOL 17-BETA-DEHYDROGENASE 8-RELATED"/>
    <property type="match status" value="1"/>
</dbReference>
<dbReference type="GO" id="GO:0016491">
    <property type="term" value="F:oxidoreductase activity"/>
    <property type="evidence" value="ECO:0007669"/>
    <property type="project" value="UniProtKB-KW"/>
</dbReference>
<organism evidence="3 4">
    <name type="scientific">Tistrella mobilis</name>
    <dbReference type="NCBI Taxonomy" id="171437"/>
    <lineage>
        <taxon>Bacteria</taxon>
        <taxon>Pseudomonadati</taxon>
        <taxon>Pseudomonadota</taxon>
        <taxon>Alphaproteobacteria</taxon>
        <taxon>Geminicoccales</taxon>
        <taxon>Geminicoccaceae</taxon>
        <taxon>Tistrella</taxon>
    </lineage>
</organism>
<accession>A0A162KKI5</accession>
<dbReference type="OrthoDB" id="9812986at2"/>
<dbReference type="InterPro" id="IPR020904">
    <property type="entry name" value="Sc_DH/Rdtase_CS"/>
</dbReference>
<dbReference type="AlphaFoldDB" id="A0A162KKI5"/>
<dbReference type="NCBIfam" id="NF004818">
    <property type="entry name" value="PRK06172.1"/>
    <property type="match status" value="1"/>
</dbReference>
<dbReference type="InterPro" id="IPR036291">
    <property type="entry name" value="NAD(P)-bd_dom_sf"/>
</dbReference>
<gene>
    <name evidence="3" type="ORF">AUP44_08890</name>
</gene>
<protein>
    <submittedName>
        <fullName evidence="3">Short-chain dehydrogenase</fullName>
    </submittedName>
</protein>
<dbReference type="PANTHER" id="PTHR24321">
    <property type="entry name" value="DEHYDROGENASES, SHORT CHAIN"/>
    <property type="match status" value="1"/>
</dbReference>
<name>A0A162KKI5_9PROT</name>
<dbReference type="SUPFAM" id="SSF51735">
    <property type="entry name" value="NAD(P)-binding Rossmann-fold domains"/>
    <property type="match status" value="1"/>
</dbReference>
<proteinExistence type="inferred from homology"/>
<dbReference type="FunFam" id="3.40.50.720:FF:000084">
    <property type="entry name" value="Short-chain dehydrogenase reductase"/>
    <property type="match status" value="1"/>
</dbReference>
<dbReference type="GeneID" id="97242458"/>
<evidence type="ECO:0000313" key="3">
    <source>
        <dbReference type="EMBL" id="KYO51498.1"/>
    </source>
</evidence>
<keyword evidence="2" id="KW-0560">Oxidoreductase</keyword>
<dbReference type="Proteomes" id="UP000075787">
    <property type="component" value="Unassembled WGS sequence"/>
</dbReference>
<evidence type="ECO:0000256" key="2">
    <source>
        <dbReference type="ARBA" id="ARBA00023002"/>
    </source>
</evidence>
<evidence type="ECO:0000256" key="1">
    <source>
        <dbReference type="ARBA" id="ARBA00006484"/>
    </source>
</evidence>
<dbReference type="EMBL" id="LPZR01000172">
    <property type="protein sequence ID" value="KYO51498.1"/>
    <property type="molecule type" value="Genomic_DNA"/>
</dbReference>
<dbReference type="Gene3D" id="3.40.50.720">
    <property type="entry name" value="NAD(P)-binding Rossmann-like Domain"/>
    <property type="match status" value="1"/>
</dbReference>
<dbReference type="Pfam" id="PF13561">
    <property type="entry name" value="adh_short_C2"/>
    <property type="match status" value="1"/>
</dbReference>
<comment type="caution">
    <text evidence="3">The sequence shown here is derived from an EMBL/GenBank/DDBJ whole genome shotgun (WGS) entry which is preliminary data.</text>
</comment>
<dbReference type="PRINTS" id="PR00081">
    <property type="entry name" value="GDHRDH"/>
</dbReference>
<comment type="similarity">
    <text evidence="1">Belongs to the short-chain dehydrogenases/reductases (SDR) family.</text>
</comment>
<reference evidence="3 4" key="1">
    <citation type="submission" date="2015-12" db="EMBL/GenBank/DDBJ databases">
        <title>Genome sequence of Tistrella mobilis MCCC 1A02139.</title>
        <authorList>
            <person name="Lu L."/>
            <person name="Lai Q."/>
            <person name="Shao Z."/>
            <person name="Qian P."/>
        </authorList>
    </citation>
    <scope>NUCLEOTIDE SEQUENCE [LARGE SCALE GENOMIC DNA]</scope>
    <source>
        <strain evidence="3 4">MCCC 1A02139</strain>
    </source>
</reference>
<dbReference type="NCBIfam" id="NF005559">
    <property type="entry name" value="PRK07231.1"/>
    <property type="match status" value="1"/>
</dbReference>
<dbReference type="PROSITE" id="PS00061">
    <property type="entry name" value="ADH_SHORT"/>
    <property type="match status" value="1"/>
</dbReference>
<sequence>MTQRLSGRAALVTGGGGGIGRATALAFAREGARVCVADIDADAAAATADAITAGGGEAFGLAADVRHGDQVSRMVAQAVARFGRLDIAFNNAGIEIETGPLVRGDDEIYQRLMDVNVKGVWLCMKHELAHMLDRPGGGAIINTASVAGLVGAPGRALYAASKHAVLGMTKSAAVENGRKGIRINAVCPGVIRTDMMARAVERRPDHEPLMAAMHPIGRVGEAEEIANAVVFLASDDAAFVLGHALTVDGGMTVI</sequence>
<dbReference type="RefSeq" id="WP_062766214.1">
    <property type="nucleotide sequence ID" value="NZ_CP121045.1"/>
</dbReference>
<dbReference type="InterPro" id="IPR002347">
    <property type="entry name" value="SDR_fam"/>
</dbReference>
<dbReference type="PRINTS" id="PR00080">
    <property type="entry name" value="SDRFAMILY"/>
</dbReference>
<evidence type="ECO:0000313" key="4">
    <source>
        <dbReference type="Proteomes" id="UP000075787"/>
    </source>
</evidence>